<dbReference type="AlphaFoldDB" id="A0A1M4XV10"/>
<proteinExistence type="predicted"/>
<keyword evidence="3" id="KW-1185">Reference proteome</keyword>
<dbReference type="RefSeq" id="WP_072861065.1">
    <property type="nucleotide sequence ID" value="NZ_FQUX01000002.1"/>
</dbReference>
<organism evidence="2 3">
    <name type="scientific">Arenibacter palladensis</name>
    <dbReference type="NCBI Taxonomy" id="237373"/>
    <lineage>
        <taxon>Bacteria</taxon>
        <taxon>Pseudomonadati</taxon>
        <taxon>Bacteroidota</taxon>
        <taxon>Flavobacteriia</taxon>
        <taxon>Flavobacteriales</taxon>
        <taxon>Flavobacteriaceae</taxon>
        <taxon>Arenibacter</taxon>
    </lineage>
</organism>
<dbReference type="SUPFAM" id="SSF103247">
    <property type="entry name" value="TT1751-like"/>
    <property type="match status" value="1"/>
</dbReference>
<dbReference type="EMBL" id="FQUX01000002">
    <property type="protein sequence ID" value="SHE97255.1"/>
    <property type="molecule type" value="Genomic_DNA"/>
</dbReference>
<sequence>MKATVLNKTLGYSFYETYTMIKERIKQNGFLLLHEINTQNIVAKQGIIIPKLIQLLFFEPKYVGQIMENDPLAINDIPLKFVLRNLGNGHTEVSFQNPIDNLRDYNLDEEMLNDLYKRINQLLNF</sequence>
<evidence type="ECO:0000313" key="3">
    <source>
        <dbReference type="Proteomes" id="UP000184406"/>
    </source>
</evidence>
<evidence type="ECO:0000259" key="1">
    <source>
        <dbReference type="Pfam" id="PF03625"/>
    </source>
</evidence>
<evidence type="ECO:0000313" key="2">
    <source>
        <dbReference type="EMBL" id="SHE97255.1"/>
    </source>
</evidence>
<dbReference type="Proteomes" id="UP000184406">
    <property type="component" value="Unassembled WGS sequence"/>
</dbReference>
<feature type="domain" description="DUF302" evidence="1">
    <location>
        <begin position="36"/>
        <end position="98"/>
    </location>
</feature>
<reference evidence="3" key="1">
    <citation type="submission" date="2016-11" db="EMBL/GenBank/DDBJ databases">
        <authorList>
            <person name="Varghese N."/>
            <person name="Submissions S."/>
        </authorList>
    </citation>
    <scope>NUCLEOTIDE SEQUENCE [LARGE SCALE GENOMIC DNA]</scope>
    <source>
        <strain evidence="3">DSM 17539</strain>
    </source>
</reference>
<accession>A0A1M4XV10</accession>
<dbReference type="Gene3D" id="3.30.310.70">
    <property type="entry name" value="TT1751-like domain"/>
    <property type="match status" value="1"/>
</dbReference>
<gene>
    <name evidence="2" type="ORF">SAMN03080594_102210</name>
</gene>
<dbReference type="InterPro" id="IPR035923">
    <property type="entry name" value="TT1751-like_sf"/>
</dbReference>
<dbReference type="CDD" id="cd14797">
    <property type="entry name" value="DUF302"/>
    <property type="match status" value="1"/>
</dbReference>
<protein>
    <submittedName>
        <fullName evidence="2">Uncharacterized conserved protein, DUF302 family</fullName>
    </submittedName>
</protein>
<dbReference type="OrthoDB" id="676131at2"/>
<dbReference type="Pfam" id="PF03625">
    <property type="entry name" value="DUF302"/>
    <property type="match status" value="1"/>
</dbReference>
<dbReference type="InterPro" id="IPR005180">
    <property type="entry name" value="DUF302"/>
</dbReference>
<name>A0A1M4XV10_9FLAO</name>